<dbReference type="InterPro" id="IPR001867">
    <property type="entry name" value="OmpR/PhoB-type_DNA-bd"/>
</dbReference>
<evidence type="ECO:0000256" key="6">
    <source>
        <dbReference type="PROSITE-ProRule" id="PRU00169"/>
    </source>
</evidence>
<organism evidence="10 11">
    <name type="scientific">Dietzia lutea</name>
    <dbReference type="NCBI Taxonomy" id="546160"/>
    <lineage>
        <taxon>Bacteria</taxon>
        <taxon>Bacillati</taxon>
        <taxon>Actinomycetota</taxon>
        <taxon>Actinomycetes</taxon>
        <taxon>Mycobacteriales</taxon>
        <taxon>Dietziaceae</taxon>
        <taxon>Dietzia</taxon>
    </lineage>
</organism>
<feature type="domain" description="OmpR/PhoB-type" evidence="9">
    <location>
        <begin position="124"/>
        <end position="222"/>
    </location>
</feature>
<dbReference type="PROSITE" id="PS51755">
    <property type="entry name" value="OMPR_PHOB"/>
    <property type="match status" value="1"/>
</dbReference>
<keyword evidence="4 7" id="KW-0238">DNA-binding</keyword>
<evidence type="ECO:0000313" key="10">
    <source>
        <dbReference type="EMBL" id="AWH93336.1"/>
    </source>
</evidence>
<dbReference type="SUPFAM" id="SSF52172">
    <property type="entry name" value="CheY-like"/>
    <property type="match status" value="1"/>
</dbReference>
<dbReference type="InterPro" id="IPR011006">
    <property type="entry name" value="CheY-like_superfamily"/>
</dbReference>
<gene>
    <name evidence="10" type="ORF">A6035_15410</name>
</gene>
<dbReference type="Gene3D" id="1.10.10.10">
    <property type="entry name" value="Winged helix-like DNA-binding domain superfamily/Winged helix DNA-binding domain"/>
    <property type="match status" value="1"/>
</dbReference>
<reference evidence="10 11" key="1">
    <citation type="submission" date="2016-04" db="EMBL/GenBank/DDBJ databases">
        <title>Complete genome sequence of Dietzia lutea YIM 80766T, a strain isolated from desert soil in Egypt.</title>
        <authorList>
            <person name="Zhao J."/>
            <person name="Hu B."/>
            <person name="Geng S."/>
            <person name="Nie Y."/>
            <person name="Tang Y."/>
        </authorList>
    </citation>
    <scope>NUCLEOTIDE SEQUENCE [LARGE SCALE GENOMIC DNA]</scope>
    <source>
        <strain evidence="10 11">YIM 80766</strain>
    </source>
</reference>
<keyword evidence="5" id="KW-0804">Transcription</keyword>
<dbReference type="GO" id="GO:0000156">
    <property type="term" value="F:phosphorelay response regulator activity"/>
    <property type="evidence" value="ECO:0007669"/>
    <property type="project" value="TreeGrafter"/>
</dbReference>
<evidence type="ECO:0000256" key="4">
    <source>
        <dbReference type="ARBA" id="ARBA00023125"/>
    </source>
</evidence>
<dbReference type="PANTHER" id="PTHR48111:SF36">
    <property type="entry name" value="TRANSCRIPTIONAL REGULATORY PROTEIN CUTR"/>
    <property type="match status" value="1"/>
</dbReference>
<evidence type="ECO:0000256" key="3">
    <source>
        <dbReference type="ARBA" id="ARBA00023015"/>
    </source>
</evidence>
<dbReference type="AlphaFoldDB" id="A0A2S1RAL3"/>
<evidence type="ECO:0000256" key="2">
    <source>
        <dbReference type="ARBA" id="ARBA00023012"/>
    </source>
</evidence>
<dbReference type="KEGG" id="dlu:A6035_15410"/>
<dbReference type="Proteomes" id="UP000244928">
    <property type="component" value="Chromosome"/>
</dbReference>
<protein>
    <submittedName>
        <fullName evidence="10">DNA-binding response regulator</fullName>
    </submittedName>
</protein>
<name>A0A2S1RAL3_9ACTN</name>
<dbReference type="Pfam" id="PF00072">
    <property type="entry name" value="Response_reg"/>
    <property type="match status" value="1"/>
</dbReference>
<evidence type="ECO:0000313" key="11">
    <source>
        <dbReference type="Proteomes" id="UP000244928"/>
    </source>
</evidence>
<dbReference type="GO" id="GO:0032993">
    <property type="term" value="C:protein-DNA complex"/>
    <property type="evidence" value="ECO:0007669"/>
    <property type="project" value="TreeGrafter"/>
</dbReference>
<feature type="modified residue" description="4-aspartylphosphate" evidence="6">
    <location>
        <position position="51"/>
    </location>
</feature>
<keyword evidence="2" id="KW-0902">Two-component regulatory system</keyword>
<evidence type="ECO:0000256" key="5">
    <source>
        <dbReference type="ARBA" id="ARBA00023163"/>
    </source>
</evidence>
<dbReference type="FunFam" id="3.40.50.2300:FF:000001">
    <property type="entry name" value="DNA-binding response regulator PhoB"/>
    <property type="match status" value="1"/>
</dbReference>
<dbReference type="GO" id="GO:0000976">
    <property type="term" value="F:transcription cis-regulatory region binding"/>
    <property type="evidence" value="ECO:0007669"/>
    <property type="project" value="TreeGrafter"/>
</dbReference>
<dbReference type="GO" id="GO:0005829">
    <property type="term" value="C:cytosol"/>
    <property type="evidence" value="ECO:0007669"/>
    <property type="project" value="TreeGrafter"/>
</dbReference>
<dbReference type="RefSeq" id="WP_108848689.1">
    <property type="nucleotide sequence ID" value="NZ_CP015449.1"/>
</dbReference>
<dbReference type="GO" id="GO:0006355">
    <property type="term" value="P:regulation of DNA-templated transcription"/>
    <property type="evidence" value="ECO:0007669"/>
    <property type="project" value="InterPro"/>
</dbReference>
<dbReference type="PANTHER" id="PTHR48111">
    <property type="entry name" value="REGULATOR OF RPOS"/>
    <property type="match status" value="1"/>
</dbReference>
<dbReference type="InterPro" id="IPR001789">
    <property type="entry name" value="Sig_transdc_resp-reg_receiver"/>
</dbReference>
<evidence type="ECO:0000259" key="9">
    <source>
        <dbReference type="PROSITE" id="PS51755"/>
    </source>
</evidence>
<dbReference type="SMART" id="SM00448">
    <property type="entry name" value="REC"/>
    <property type="match status" value="1"/>
</dbReference>
<dbReference type="PROSITE" id="PS50110">
    <property type="entry name" value="RESPONSE_REGULATORY"/>
    <property type="match status" value="1"/>
</dbReference>
<feature type="DNA-binding region" description="OmpR/PhoB-type" evidence="7">
    <location>
        <begin position="124"/>
        <end position="222"/>
    </location>
</feature>
<dbReference type="Gene3D" id="3.40.50.2300">
    <property type="match status" value="1"/>
</dbReference>
<dbReference type="Pfam" id="PF00486">
    <property type="entry name" value="Trans_reg_C"/>
    <property type="match status" value="1"/>
</dbReference>
<proteinExistence type="predicted"/>
<accession>A0A2S1RAL3</accession>
<dbReference type="CDD" id="cd00383">
    <property type="entry name" value="trans_reg_C"/>
    <property type="match status" value="1"/>
</dbReference>
<dbReference type="InterPro" id="IPR039420">
    <property type="entry name" value="WalR-like"/>
</dbReference>
<keyword evidence="3" id="KW-0805">Transcription regulation</keyword>
<dbReference type="OrthoDB" id="5242569at2"/>
<dbReference type="SMART" id="SM00862">
    <property type="entry name" value="Trans_reg_C"/>
    <property type="match status" value="1"/>
</dbReference>
<keyword evidence="11" id="KW-1185">Reference proteome</keyword>
<evidence type="ECO:0000256" key="1">
    <source>
        <dbReference type="ARBA" id="ARBA00022553"/>
    </source>
</evidence>
<feature type="domain" description="Response regulatory" evidence="8">
    <location>
        <begin position="2"/>
        <end position="116"/>
    </location>
</feature>
<evidence type="ECO:0000259" key="8">
    <source>
        <dbReference type="PROSITE" id="PS50110"/>
    </source>
</evidence>
<dbReference type="EMBL" id="CP015449">
    <property type="protein sequence ID" value="AWH93336.1"/>
    <property type="molecule type" value="Genomic_DNA"/>
</dbReference>
<keyword evidence="1 6" id="KW-0597">Phosphoprotein</keyword>
<dbReference type="InterPro" id="IPR036388">
    <property type="entry name" value="WH-like_DNA-bd_sf"/>
</dbReference>
<sequence>MRVLVVDDEPALRESLRRGLAAGGWSVETAPDGEAGLEMVCGDDFDVVVLDIMMPRRSGYEVVREMRRGGIWTPVLMLTAKDGEYDEADAFDLGADDYLVKPFSFVVLEARLRALVRRGAPERPATFEAGDLVVDPAAREVRRGDTRISVTAREYAVLEYLIRNRNQVVSKAQIMRAVWDSAYDGDDNIVEVYVGYLRRKIDTPFGAHAIETVRGQGYRLVDSEVTPSGTAPRGR</sequence>
<dbReference type="FunFam" id="1.10.10.10:FF:000005">
    <property type="entry name" value="Two-component system response regulator"/>
    <property type="match status" value="1"/>
</dbReference>
<evidence type="ECO:0000256" key="7">
    <source>
        <dbReference type="PROSITE-ProRule" id="PRU01091"/>
    </source>
</evidence>